<dbReference type="Gene3D" id="1.10.8.60">
    <property type="match status" value="1"/>
</dbReference>
<keyword evidence="1" id="KW-0547">Nucleotide-binding</keyword>
<evidence type="ECO:0000256" key="2">
    <source>
        <dbReference type="ARBA" id="ARBA00022840"/>
    </source>
</evidence>
<comment type="caution">
    <text evidence="4">The sequence shown here is derived from an EMBL/GenBank/DDBJ whole genome shotgun (WGS) entry which is preliminary data.</text>
</comment>
<dbReference type="EMBL" id="FXUL01000023">
    <property type="protein sequence ID" value="SMP75565.1"/>
    <property type="molecule type" value="Genomic_DNA"/>
</dbReference>
<keyword evidence="5" id="KW-1185">Reference proteome</keyword>
<evidence type="ECO:0000313" key="4">
    <source>
        <dbReference type="EMBL" id="SMP75565.1"/>
    </source>
</evidence>
<name>A0ABY1QRF7_9BURK</name>
<evidence type="ECO:0000259" key="3">
    <source>
        <dbReference type="Pfam" id="PF10431"/>
    </source>
</evidence>
<protein>
    <submittedName>
        <fullName evidence="4">C-terminal, D2-small domain-containing protein, of ClpB protein</fullName>
    </submittedName>
</protein>
<feature type="domain" description="Clp ATPase C-terminal" evidence="3">
    <location>
        <begin position="1"/>
        <end position="33"/>
    </location>
</feature>
<dbReference type="Pfam" id="PF10431">
    <property type="entry name" value="ClpB_D2-small"/>
    <property type="match status" value="1"/>
</dbReference>
<dbReference type="RefSeq" id="WP_283444716.1">
    <property type="nucleotide sequence ID" value="NZ_FXUL01000023.1"/>
</dbReference>
<accession>A0ABY1QRF7</accession>
<organism evidence="4 5">
    <name type="scientific">Noviherbaspirillum suwonense</name>
    <dbReference type="NCBI Taxonomy" id="1224511"/>
    <lineage>
        <taxon>Bacteria</taxon>
        <taxon>Pseudomonadati</taxon>
        <taxon>Pseudomonadota</taxon>
        <taxon>Betaproteobacteria</taxon>
        <taxon>Burkholderiales</taxon>
        <taxon>Oxalobacteraceae</taxon>
        <taxon>Noviherbaspirillum</taxon>
    </lineage>
</organism>
<keyword evidence="2" id="KW-0067">ATP-binding</keyword>
<gene>
    <name evidence="4" type="ORF">SAMN06295970_1231</name>
</gene>
<sequence>ARPLKRAIQQEIENPLSKAILQGKFGPKDVIAVDVRNGELVFEKGAGSPA</sequence>
<proteinExistence type="predicted"/>
<dbReference type="Proteomes" id="UP001158049">
    <property type="component" value="Unassembled WGS sequence"/>
</dbReference>
<evidence type="ECO:0000256" key="1">
    <source>
        <dbReference type="ARBA" id="ARBA00022741"/>
    </source>
</evidence>
<feature type="non-terminal residue" evidence="4">
    <location>
        <position position="1"/>
    </location>
</feature>
<reference evidence="4 5" key="1">
    <citation type="submission" date="2017-05" db="EMBL/GenBank/DDBJ databases">
        <authorList>
            <person name="Varghese N."/>
            <person name="Submissions S."/>
        </authorList>
    </citation>
    <scope>NUCLEOTIDE SEQUENCE [LARGE SCALE GENOMIC DNA]</scope>
    <source>
        <strain evidence="4 5">DSM 26001</strain>
    </source>
</reference>
<dbReference type="InterPro" id="IPR019489">
    <property type="entry name" value="Clp_ATPase_C"/>
</dbReference>
<evidence type="ECO:0000313" key="5">
    <source>
        <dbReference type="Proteomes" id="UP001158049"/>
    </source>
</evidence>